<dbReference type="InterPro" id="IPR009057">
    <property type="entry name" value="Homeodomain-like_sf"/>
</dbReference>
<evidence type="ECO:0000313" key="3">
    <source>
        <dbReference type="Proteomes" id="UP000322619"/>
    </source>
</evidence>
<reference evidence="2 3" key="1">
    <citation type="submission" date="2019-08" db="EMBL/GenBank/DDBJ databases">
        <title>Isolation and enrichment of carboxydotrophic bacteria from anaerobic sludge for the production of bio-based chemicals from syngas.</title>
        <authorList>
            <person name="Antares A.L."/>
            <person name="Moreira J."/>
            <person name="Diender M."/>
            <person name="Parshina S.N."/>
            <person name="Stams A.J.M."/>
            <person name="Alves M."/>
            <person name="Alves J.I."/>
            <person name="Sousa D.Z."/>
        </authorList>
    </citation>
    <scope>NUCLEOTIDE SEQUENCE [LARGE SCALE GENOMIC DNA]</scope>
    <source>
        <strain evidence="2 3">JM</strain>
    </source>
</reference>
<dbReference type="InterPro" id="IPR025736">
    <property type="entry name" value="PucR_C-HTH_dom"/>
</dbReference>
<name>A0A5D0WKQ6_9FIRM</name>
<sequence>MELALSILIDELAVFEPVLRKALSTKTKFRQVHFLSTDLSERDDRILYLGDVADLYRPGTRLPANLIVIGAESPAVRLEGFDTLVQIAAGVDRETVMQKLFDIFASYQAWDQCLLTAIIDHLSINDFLGIAAEKLENPLALFDNAMTVMASAGNFAQSPVGTIWEKISLPGYPLLDFFTLQEQTELSLKMMKQMDEPYLYHPSFDPQHTYASTHTWVDGKLSGNIGLVDINKPFSEGQLQVLWHITRRLTQYFKTNDVYLRLAESSTGLINHLLEDSQIQDQNVAYHLGRFGWKRDDAFYLLSFIVPLELLSIIEANTYLKRIYNHYPGSMVSVYQDQIIMVIRQADYPIETPAQQQRLMALLEKYQLKCGISICFYDFLLLKLYFIQARYAVDIAIQNNAASFYFYAPYETEHLLDCLGSSVDLRVFCHPEILAIIKTADDLDRELLRNLHVYLLHGRNLSAASKALNLHRNTLIYRIDKIAHRLKLDFNELTENQLFSLIFSCIVAEGFERQDQGLGKGSGYRQK</sequence>
<dbReference type="EMBL" id="VSLA01000024">
    <property type="protein sequence ID" value="TYC84757.1"/>
    <property type="molecule type" value="Genomic_DNA"/>
</dbReference>
<dbReference type="PANTHER" id="PTHR33744">
    <property type="entry name" value="CARBOHYDRATE DIACID REGULATOR"/>
    <property type="match status" value="1"/>
</dbReference>
<protein>
    <submittedName>
        <fullName evidence="2">PucR family transcriptional regulator</fullName>
    </submittedName>
</protein>
<dbReference type="InterPro" id="IPR051448">
    <property type="entry name" value="CdaR-like_regulators"/>
</dbReference>
<proteinExistence type="predicted"/>
<dbReference type="Pfam" id="PF13556">
    <property type="entry name" value="HTH_30"/>
    <property type="match status" value="1"/>
</dbReference>
<dbReference type="RefSeq" id="WP_148637759.1">
    <property type="nucleotide sequence ID" value="NZ_VSLA01000024.1"/>
</dbReference>
<evidence type="ECO:0000259" key="1">
    <source>
        <dbReference type="Pfam" id="PF13556"/>
    </source>
</evidence>
<dbReference type="InterPro" id="IPR042070">
    <property type="entry name" value="PucR_C-HTH_sf"/>
</dbReference>
<gene>
    <name evidence="2" type="ORF">FXB42_10485</name>
</gene>
<dbReference type="AlphaFoldDB" id="A0A5D0WKQ6"/>
<feature type="domain" description="PucR C-terminal helix-turn-helix" evidence="1">
    <location>
        <begin position="447"/>
        <end position="492"/>
    </location>
</feature>
<accession>A0A5D0WKQ6</accession>
<organism evidence="2 3">
    <name type="scientific">Acetobacterium wieringae</name>
    <dbReference type="NCBI Taxonomy" id="52694"/>
    <lineage>
        <taxon>Bacteria</taxon>
        <taxon>Bacillati</taxon>
        <taxon>Bacillota</taxon>
        <taxon>Clostridia</taxon>
        <taxon>Eubacteriales</taxon>
        <taxon>Eubacteriaceae</taxon>
        <taxon>Acetobacterium</taxon>
    </lineage>
</organism>
<dbReference type="Proteomes" id="UP000322619">
    <property type="component" value="Unassembled WGS sequence"/>
</dbReference>
<evidence type="ECO:0000313" key="2">
    <source>
        <dbReference type="EMBL" id="TYC84757.1"/>
    </source>
</evidence>
<comment type="caution">
    <text evidence="2">The sequence shown here is derived from an EMBL/GenBank/DDBJ whole genome shotgun (WGS) entry which is preliminary data.</text>
</comment>
<dbReference type="SUPFAM" id="SSF46689">
    <property type="entry name" value="Homeodomain-like"/>
    <property type="match status" value="1"/>
</dbReference>
<dbReference type="Gene3D" id="1.10.10.2840">
    <property type="entry name" value="PucR C-terminal helix-turn-helix domain"/>
    <property type="match status" value="1"/>
</dbReference>